<feature type="compositionally biased region" description="Polar residues" evidence="5">
    <location>
        <begin position="46"/>
        <end position="59"/>
    </location>
</feature>
<keyword evidence="2 6" id="KW-0812">Transmembrane</keyword>
<dbReference type="Gene3D" id="1.10.3080.10">
    <property type="entry name" value="Clc chloride channel"/>
    <property type="match status" value="1"/>
</dbReference>
<feature type="transmembrane region" description="Helical" evidence="6">
    <location>
        <begin position="104"/>
        <end position="127"/>
    </location>
</feature>
<dbReference type="EMBL" id="CAICTM010000306">
    <property type="protein sequence ID" value="CAB9507464.1"/>
    <property type="molecule type" value="Genomic_DNA"/>
</dbReference>
<feature type="transmembrane region" description="Helical" evidence="6">
    <location>
        <begin position="246"/>
        <end position="266"/>
    </location>
</feature>
<feature type="region of interest" description="Disordered" evidence="5">
    <location>
        <begin position="548"/>
        <end position="587"/>
    </location>
</feature>
<protein>
    <submittedName>
        <fullName evidence="7">Transport protein YfeO</fullName>
    </submittedName>
</protein>
<dbReference type="AlphaFoldDB" id="A0A9N8DUT4"/>
<accession>A0A9N8DUT4</accession>
<dbReference type="SUPFAM" id="SSF81340">
    <property type="entry name" value="Clc chloride channel"/>
    <property type="match status" value="1"/>
</dbReference>
<organism evidence="7 8">
    <name type="scientific">Seminavis robusta</name>
    <dbReference type="NCBI Taxonomy" id="568900"/>
    <lineage>
        <taxon>Eukaryota</taxon>
        <taxon>Sar</taxon>
        <taxon>Stramenopiles</taxon>
        <taxon>Ochrophyta</taxon>
        <taxon>Bacillariophyta</taxon>
        <taxon>Bacillariophyceae</taxon>
        <taxon>Bacillariophycidae</taxon>
        <taxon>Naviculales</taxon>
        <taxon>Naviculaceae</taxon>
        <taxon>Seminavis</taxon>
    </lineage>
</organism>
<feature type="transmembrane region" description="Helical" evidence="6">
    <location>
        <begin position="507"/>
        <end position="526"/>
    </location>
</feature>
<evidence type="ECO:0000313" key="8">
    <source>
        <dbReference type="Proteomes" id="UP001153069"/>
    </source>
</evidence>
<dbReference type="InterPro" id="IPR001807">
    <property type="entry name" value="ClC"/>
</dbReference>
<dbReference type="InterPro" id="IPR014743">
    <property type="entry name" value="Cl-channel_core"/>
</dbReference>
<dbReference type="GO" id="GO:0016020">
    <property type="term" value="C:membrane"/>
    <property type="evidence" value="ECO:0007669"/>
    <property type="project" value="UniProtKB-SubCell"/>
</dbReference>
<dbReference type="InterPro" id="IPR050368">
    <property type="entry name" value="ClC-type_chloride_channel"/>
</dbReference>
<feature type="region of interest" description="Disordered" evidence="5">
    <location>
        <begin position="1"/>
        <end position="73"/>
    </location>
</feature>
<name>A0A9N8DUT4_9STRA</name>
<feature type="transmembrane region" description="Helical" evidence="6">
    <location>
        <begin position="147"/>
        <end position="169"/>
    </location>
</feature>
<keyword evidence="3 6" id="KW-1133">Transmembrane helix</keyword>
<dbReference type="OrthoDB" id="4564at2759"/>
<comment type="subcellular location">
    <subcellularLocation>
        <location evidence="1">Membrane</location>
        <topology evidence="1">Multi-pass membrane protein</topology>
    </subcellularLocation>
</comment>
<feature type="compositionally biased region" description="Polar residues" evidence="5">
    <location>
        <begin position="1"/>
        <end position="21"/>
    </location>
</feature>
<keyword evidence="4 6" id="KW-0472">Membrane</keyword>
<evidence type="ECO:0000313" key="7">
    <source>
        <dbReference type="EMBL" id="CAB9507464.1"/>
    </source>
</evidence>
<dbReference type="PANTHER" id="PTHR43427">
    <property type="entry name" value="CHLORIDE CHANNEL PROTEIN CLC-E"/>
    <property type="match status" value="1"/>
</dbReference>
<dbReference type="GO" id="GO:0015108">
    <property type="term" value="F:chloride transmembrane transporter activity"/>
    <property type="evidence" value="ECO:0007669"/>
    <property type="project" value="InterPro"/>
</dbReference>
<dbReference type="PRINTS" id="PR00762">
    <property type="entry name" value="CLCHANNEL"/>
</dbReference>
<gene>
    <name evidence="7" type="ORF">SEMRO_307_G113350.1</name>
</gene>
<feature type="compositionally biased region" description="Polar residues" evidence="5">
    <location>
        <begin position="577"/>
        <end position="587"/>
    </location>
</feature>
<evidence type="ECO:0000256" key="1">
    <source>
        <dbReference type="ARBA" id="ARBA00004141"/>
    </source>
</evidence>
<feature type="transmembrane region" description="Helical" evidence="6">
    <location>
        <begin position="421"/>
        <end position="441"/>
    </location>
</feature>
<dbReference type="Pfam" id="PF00654">
    <property type="entry name" value="Voltage_CLC"/>
    <property type="match status" value="1"/>
</dbReference>
<proteinExistence type="predicted"/>
<comment type="caution">
    <text evidence="7">The sequence shown here is derived from an EMBL/GenBank/DDBJ whole genome shotgun (WGS) entry which is preliminary data.</text>
</comment>
<dbReference type="CDD" id="cd00400">
    <property type="entry name" value="Voltage_gated_ClC"/>
    <property type="match status" value="1"/>
</dbReference>
<feature type="transmembrane region" description="Helical" evidence="6">
    <location>
        <begin position="364"/>
        <end position="381"/>
    </location>
</feature>
<evidence type="ECO:0000256" key="6">
    <source>
        <dbReference type="SAM" id="Phobius"/>
    </source>
</evidence>
<evidence type="ECO:0000256" key="2">
    <source>
        <dbReference type="ARBA" id="ARBA00022692"/>
    </source>
</evidence>
<reference evidence="7" key="1">
    <citation type="submission" date="2020-06" db="EMBL/GenBank/DDBJ databases">
        <authorList>
            <consortium name="Plant Systems Biology data submission"/>
        </authorList>
    </citation>
    <scope>NUCLEOTIDE SEQUENCE</scope>
    <source>
        <strain evidence="7">D6</strain>
    </source>
</reference>
<evidence type="ECO:0000256" key="3">
    <source>
        <dbReference type="ARBA" id="ARBA00022989"/>
    </source>
</evidence>
<sequence length="587" mass="64302">MPPNISANNNTTEDNNITMATTEERIPLKSGNGYGSLSRKDDDTNKSPNPGSANNSRKSAYSRRRSESGDNYASKASHVLMKTQTSMLEDARTFAEGSIPHSMALGTVIGIVCGVASFVYYAILFWILEFVWNDLPQMIVVDKWPEWAYPLWIPLVGFTMAIGVGVTVIYMGEPGDLPYTIKCVHDDAYVAMSHVMPMVCASQFSIIGGGSLGPEAPLVAICAALGGFISRKVFKVSERNLVRKHTLMGMAGALAAFFGCPLGGSLFALEVNSRFGVEYFEHTAEALFSGCICLAVFRQLANLPIESIWEISLPKMENTSALDVCYGIFLGLIGALVAVVFANLHWKVMELFQKLDLLRNERAIWRGLFGSIVVVGLGLLVPHTMFWGEFEFQTISTMSAASTLDHIWPTYGLTRFEMDSWWTALIVGLAKMVAISFTVAGGYRGGFIFPLMATGAAFGRVIYYFFPFIPVQLCCLCMAGAINVGITRTAIATTLILSYLAGEQNSIAPILAASLVSLFATGYMPFIKSQVLRSDIDVLYDEASDDEEWDSNHPLHPEGPFFSMPKPENAHHHKVPSQITTEQQNVV</sequence>
<dbReference type="PANTHER" id="PTHR43427:SF12">
    <property type="entry name" value="CHLORIDE TRANSPORTER"/>
    <property type="match status" value="1"/>
</dbReference>
<dbReference type="Proteomes" id="UP001153069">
    <property type="component" value="Unassembled WGS sequence"/>
</dbReference>
<keyword evidence="8" id="KW-1185">Reference proteome</keyword>
<evidence type="ECO:0000256" key="5">
    <source>
        <dbReference type="SAM" id="MobiDB-lite"/>
    </source>
</evidence>
<feature type="transmembrane region" description="Helical" evidence="6">
    <location>
        <begin position="473"/>
        <end position="501"/>
    </location>
</feature>
<evidence type="ECO:0000256" key="4">
    <source>
        <dbReference type="ARBA" id="ARBA00023136"/>
    </source>
</evidence>
<feature type="transmembrane region" description="Helical" evidence="6">
    <location>
        <begin position="324"/>
        <end position="344"/>
    </location>
</feature>